<feature type="domain" description="HTH araC/xylS-type" evidence="11">
    <location>
        <begin position="1265"/>
        <end position="1364"/>
    </location>
</feature>
<keyword evidence="5" id="KW-0238">DNA-binding</keyword>
<keyword evidence="3 7" id="KW-0597">Phosphoprotein</keyword>
<evidence type="ECO:0000256" key="1">
    <source>
        <dbReference type="ARBA" id="ARBA00000085"/>
    </source>
</evidence>
<evidence type="ECO:0000259" key="12">
    <source>
        <dbReference type="PROSITE" id="PS50109"/>
    </source>
</evidence>
<evidence type="ECO:0000256" key="6">
    <source>
        <dbReference type="ARBA" id="ARBA00023163"/>
    </source>
</evidence>
<dbReference type="SUPFAM" id="SSF46689">
    <property type="entry name" value="Homeodomain-like"/>
    <property type="match status" value="2"/>
</dbReference>
<dbReference type="PRINTS" id="PR00344">
    <property type="entry name" value="BCTRLSENSOR"/>
</dbReference>
<dbReference type="Pfam" id="PF00072">
    <property type="entry name" value="Response_reg"/>
    <property type="match status" value="1"/>
</dbReference>
<dbReference type="CDD" id="cd17574">
    <property type="entry name" value="REC_OmpR"/>
    <property type="match status" value="1"/>
</dbReference>
<dbReference type="EMBL" id="CP027231">
    <property type="protein sequence ID" value="AVM53991.1"/>
    <property type="molecule type" value="Genomic_DNA"/>
</dbReference>
<dbReference type="Gene3D" id="3.40.50.2300">
    <property type="match status" value="1"/>
</dbReference>
<keyword evidence="14" id="KW-0418">Kinase</keyword>
<dbReference type="Pfam" id="PF12833">
    <property type="entry name" value="HTH_18"/>
    <property type="match status" value="1"/>
</dbReference>
<dbReference type="InterPro" id="IPR011110">
    <property type="entry name" value="Reg_prop"/>
</dbReference>
<feature type="domain" description="Histidine kinase" evidence="12">
    <location>
        <begin position="848"/>
        <end position="1068"/>
    </location>
</feature>
<evidence type="ECO:0000259" key="13">
    <source>
        <dbReference type="PROSITE" id="PS50110"/>
    </source>
</evidence>
<dbReference type="Pfam" id="PF07495">
    <property type="entry name" value="Y_Y_Y"/>
    <property type="match status" value="1"/>
</dbReference>
<dbReference type="InterPro" id="IPR011006">
    <property type="entry name" value="CheY-like_superfamily"/>
</dbReference>
<dbReference type="InterPro" id="IPR018062">
    <property type="entry name" value="HTH_AraC-typ_CS"/>
</dbReference>
<dbReference type="Pfam" id="PF07494">
    <property type="entry name" value="Reg_prop"/>
    <property type="match status" value="6"/>
</dbReference>
<dbReference type="Gene3D" id="3.30.565.10">
    <property type="entry name" value="Histidine kinase-like ATPase, C-terminal domain"/>
    <property type="match status" value="1"/>
</dbReference>
<evidence type="ECO:0000259" key="11">
    <source>
        <dbReference type="PROSITE" id="PS01124"/>
    </source>
</evidence>
<evidence type="ECO:0000256" key="4">
    <source>
        <dbReference type="ARBA" id="ARBA00023015"/>
    </source>
</evidence>
<dbReference type="Proteomes" id="UP000238304">
    <property type="component" value="Chromosome"/>
</dbReference>
<keyword evidence="15" id="KW-1185">Reference proteome</keyword>
<evidence type="ECO:0000256" key="8">
    <source>
        <dbReference type="SAM" id="MobiDB-lite"/>
    </source>
</evidence>
<feature type="chain" id="PRO_5047317017" description="histidine kinase" evidence="10">
    <location>
        <begin position="21"/>
        <end position="1367"/>
    </location>
</feature>
<keyword evidence="9" id="KW-1133">Transmembrane helix</keyword>
<dbReference type="PROSITE" id="PS50109">
    <property type="entry name" value="HIS_KIN"/>
    <property type="match status" value="1"/>
</dbReference>
<dbReference type="PANTHER" id="PTHR43547:SF2">
    <property type="entry name" value="HYBRID SIGNAL TRANSDUCTION HISTIDINE KINASE C"/>
    <property type="match status" value="1"/>
</dbReference>
<name>A0ABN5IPS7_9BACE</name>
<keyword evidence="6" id="KW-0804">Transcription</keyword>
<dbReference type="InterPro" id="IPR009057">
    <property type="entry name" value="Homeodomain-like_sf"/>
</dbReference>
<feature type="signal peptide" evidence="10">
    <location>
        <begin position="1"/>
        <end position="20"/>
    </location>
</feature>
<feature type="domain" description="Response regulatory" evidence="13">
    <location>
        <begin position="1120"/>
        <end position="1235"/>
    </location>
</feature>
<dbReference type="PROSITE" id="PS01124">
    <property type="entry name" value="HTH_ARAC_FAMILY_2"/>
    <property type="match status" value="1"/>
</dbReference>
<keyword evidence="10" id="KW-0732">Signal</keyword>
<dbReference type="InterPro" id="IPR005467">
    <property type="entry name" value="His_kinase_dom"/>
</dbReference>
<dbReference type="SUPFAM" id="SSF52172">
    <property type="entry name" value="CheY-like"/>
    <property type="match status" value="1"/>
</dbReference>
<dbReference type="InterPro" id="IPR003594">
    <property type="entry name" value="HATPase_dom"/>
</dbReference>
<dbReference type="SMART" id="SM00342">
    <property type="entry name" value="HTH_ARAC"/>
    <property type="match status" value="1"/>
</dbReference>
<dbReference type="Gene3D" id="1.10.287.130">
    <property type="match status" value="1"/>
</dbReference>
<accession>A0ABN5IPS7</accession>
<dbReference type="Pfam" id="PF02518">
    <property type="entry name" value="HATPase_c"/>
    <property type="match status" value="1"/>
</dbReference>
<evidence type="ECO:0000256" key="3">
    <source>
        <dbReference type="ARBA" id="ARBA00022553"/>
    </source>
</evidence>
<organism evidence="14 15">
    <name type="scientific">Bacteroides zoogleoformans</name>
    <dbReference type="NCBI Taxonomy" id="28119"/>
    <lineage>
        <taxon>Bacteria</taxon>
        <taxon>Pseudomonadati</taxon>
        <taxon>Bacteroidota</taxon>
        <taxon>Bacteroidia</taxon>
        <taxon>Bacteroidales</taxon>
        <taxon>Bacteroidaceae</taxon>
        <taxon>Bacteroides</taxon>
    </lineage>
</organism>
<dbReference type="InterPro" id="IPR015943">
    <property type="entry name" value="WD40/YVTN_repeat-like_dom_sf"/>
</dbReference>
<dbReference type="RefSeq" id="WP_106043170.1">
    <property type="nucleotide sequence ID" value="NZ_CP027231.1"/>
</dbReference>
<evidence type="ECO:0000256" key="7">
    <source>
        <dbReference type="PROSITE-ProRule" id="PRU00169"/>
    </source>
</evidence>
<dbReference type="EC" id="2.7.13.3" evidence="2"/>
<feature type="modified residue" description="4-aspartylphosphate" evidence="7">
    <location>
        <position position="1168"/>
    </location>
</feature>
<protein>
    <recommendedName>
        <fullName evidence="2">histidine kinase</fullName>
        <ecNumber evidence="2">2.7.13.3</ecNumber>
    </recommendedName>
</protein>
<dbReference type="CDD" id="cd00082">
    <property type="entry name" value="HisKA"/>
    <property type="match status" value="1"/>
</dbReference>
<proteinExistence type="predicted"/>
<dbReference type="InterPro" id="IPR036097">
    <property type="entry name" value="HisK_dim/P_sf"/>
</dbReference>
<dbReference type="InterPro" id="IPR004358">
    <property type="entry name" value="Sig_transdc_His_kin-like_C"/>
</dbReference>
<dbReference type="InterPro" id="IPR036890">
    <property type="entry name" value="HATPase_C_sf"/>
</dbReference>
<comment type="catalytic activity">
    <reaction evidence="1">
        <text>ATP + protein L-histidine = ADP + protein N-phospho-L-histidine.</text>
        <dbReference type="EC" id="2.7.13.3"/>
    </reaction>
</comment>
<evidence type="ECO:0000256" key="2">
    <source>
        <dbReference type="ARBA" id="ARBA00012438"/>
    </source>
</evidence>
<dbReference type="Gene3D" id="2.60.40.10">
    <property type="entry name" value="Immunoglobulins"/>
    <property type="match status" value="1"/>
</dbReference>
<dbReference type="SUPFAM" id="SSF55874">
    <property type="entry name" value="ATPase domain of HSP90 chaperone/DNA topoisomerase II/histidine kinase"/>
    <property type="match status" value="1"/>
</dbReference>
<dbReference type="InterPro" id="IPR003661">
    <property type="entry name" value="HisK_dim/P_dom"/>
</dbReference>
<dbReference type="CDD" id="cd00063">
    <property type="entry name" value="FN3"/>
    <property type="match status" value="1"/>
</dbReference>
<dbReference type="SMART" id="SM00387">
    <property type="entry name" value="HATPase_c"/>
    <property type="match status" value="1"/>
</dbReference>
<dbReference type="Gene3D" id="1.10.10.60">
    <property type="entry name" value="Homeodomain-like"/>
    <property type="match status" value="2"/>
</dbReference>
<dbReference type="SUPFAM" id="SSF63829">
    <property type="entry name" value="Calcium-dependent phosphotriesterase"/>
    <property type="match status" value="2"/>
</dbReference>
<dbReference type="InterPro" id="IPR013783">
    <property type="entry name" value="Ig-like_fold"/>
</dbReference>
<keyword evidence="14" id="KW-0808">Transferase</keyword>
<dbReference type="SMART" id="SM00448">
    <property type="entry name" value="REC"/>
    <property type="match status" value="1"/>
</dbReference>
<evidence type="ECO:0000256" key="10">
    <source>
        <dbReference type="SAM" id="SignalP"/>
    </source>
</evidence>
<dbReference type="SUPFAM" id="SSF47384">
    <property type="entry name" value="Homodimeric domain of signal transducing histidine kinase"/>
    <property type="match status" value="1"/>
</dbReference>
<dbReference type="InterPro" id="IPR018060">
    <property type="entry name" value="HTH_AraC"/>
</dbReference>
<reference evidence="14 15" key="1">
    <citation type="submission" date="2018-02" db="EMBL/GenBank/DDBJ databases">
        <authorList>
            <person name="Holder M.E."/>
            <person name="Ajami N.J."/>
            <person name="Petrosino J.F."/>
        </authorList>
    </citation>
    <scope>NUCLEOTIDE SEQUENCE [LARGE SCALE GENOMIC DNA]</scope>
    <source>
        <strain evidence="14 15">ATCC 33285</strain>
    </source>
</reference>
<evidence type="ECO:0000256" key="9">
    <source>
        <dbReference type="SAM" id="Phobius"/>
    </source>
</evidence>
<dbReference type="GO" id="GO:0016301">
    <property type="term" value="F:kinase activity"/>
    <property type="evidence" value="ECO:0007669"/>
    <property type="project" value="UniProtKB-KW"/>
</dbReference>
<feature type="transmembrane region" description="Helical" evidence="9">
    <location>
        <begin position="794"/>
        <end position="815"/>
    </location>
</feature>
<evidence type="ECO:0000313" key="15">
    <source>
        <dbReference type="Proteomes" id="UP000238304"/>
    </source>
</evidence>
<dbReference type="Gene3D" id="2.130.10.10">
    <property type="entry name" value="YVTN repeat-like/Quinoprotein amine dehydrogenase"/>
    <property type="match status" value="2"/>
</dbReference>
<dbReference type="PROSITE" id="PS00041">
    <property type="entry name" value="HTH_ARAC_FAMILY_1"/>
    <property type="match status" value="1"/>
</dbReference>
<dbReference type="PANTHER" id="PTHR43547">
    <property type="entry name" value="TWO-COMPONENT HISTIDINE KINASE"/>
    <property type="match status" value="1"/>
</dbReference>
<dbReference type="InterPro" id="IPR011123">
    <property type="entry name" value="Y_Y_Y"/>
</dbReference>
<dbReference type="SMART" id="SM00388">
    <property type="entry name" value="HisKA"/>
    <property type="match status" value="1"/>
</dbReference>
<sequence length="1367" mass="154293">MKRFYLFLLGICMVCLSALSQNYMFKCLEVKDGLPNNRINSICKDSHGFLWFGTASGLARYDGYHFRTFRHDDGRTTSIPDNFVENIVEDGEGRLWMRVGEANYTFFDPATEIFENDMRAYMRNIGIEGVPQEVIADREKNLWFYVPGMGCYRHRTGEKNARSLLFATKGLPQGDITDIIDSKEGILLAYSNGRIACVDKERMALKWMLADIMKMVGEDCVEVFSLFADADEDLWIYGVPGVWVYNLKDKEWKKNCNNEINSLSHNMVRSIAQDRKGCIWMGKDQEGVDILDKKTGKITSLMGRPDDERGLPNNTIMDLYRDADGLMWVGTYKKGVACYDESIYKFALNPLGDVNAIEDGRDGSLWLGMNDGGLVHWNPGTGEKRTFLRQGGHSLTANVVVSLLKAKDGRLWIGTFWGGLDCYDGHRFVHYRHEPDNPNSLANNNVWSLAEDGQGNIWIGMLNGGVQRLNPRTGVFTDYNVATCGLASDYIASICMGRNNRLIVGTASSGISIIDLEAGKATNYVGTKSGDARFSNQSINQVYEDSRGLLWIATRDGLNLYDPASDRLHVISLPQEISGRFISGIVEDKNRNMWVTAADGVVNLVMSKDERSQAYSFHFYVYNDKDGLQGSEFNQRSIKRLVSGEIAMGGLYGINVFHPDAITYNRTLPKVIFTGFRLFNEEVEVGREYGGRIVLDKSLNDADELKLDYRQNVFSVMFASDNYVLPEKTRYVYKLEGFDNDWMTCSSDMRRATYTNLAPGTYVLKVKAVNSDGFAGTEEAALKIVILPPFWQTMWAYLFYALLLVGVVFLAVHAVQRKERNRFKIRQMEQDARKMEEVNQMKFRFFTNVSHELRTPLTLIISPLESMMREVSDEKQLGRLTLMHRNALRLLNLVNQLLDFRKSEVAGLHLTPAEGDMVAFVKNICASFLMLSEKKNVNLTFYSAVESLDMLFDEDKMGKAVMNLLSNAFKFTPDGGRVDVSVEVLKGTPDQLLLKVSDTGTGIKDEDKERIFERFYQVDQANPDHQSTGSGIGLSLVRDFVTLHEGTVKVLDNVGSGSVFLVTVPIKHVGWDASSLQPDGEAGREEMAAEAAISGTAEEDDSLPDDMGGAADEGCKQQPLVLIVDDSDDLLAFMKDSLSLYFRIQTASNGRKAWQMIPELMPDIIVSDVMMPEMDGNELCRWVKTDKRTENIPVILLTAKQAVEDKVESLNIGADDYVTKPFNVEVLILRMRKLIDLYGRRRQRLLIDPEPSRIVITSLDEQLVANAIKYVEANIDRSDLSVEELSRELGMSRVHLYKKLSQITGKTPIEFIRVIRLKRAAQLLRESQRSVAEIAYCVGFNNPKYFSKYFKDEFGVLPSVYQEREGK</sequence>
<evidence type="ECO:0000313" key="14">
    <source>
        <dbReference type="EMBL" id="AVM53991.1"/>
    </source>
</evidence>
<evidence type="ECO:0000256" key="5">
    <source>
        <dbReference type="ARBA" id="ARBA00023125"/>
    </source>
</evidence>
<dbReference type="Pfam" id="PF00512">
    <property type="entry name" value="HisKA"/>
    <property type="match status" value="1"/>
</dbReference>
<dbReference type="PROSITE" id="PS50110">
    <property type="entry name" value="RESPONSE_REGULATORY"/>
    <property type="match status" value="1"/>
</dbReference>
<keyword evidence="9" id="KW-0472">Membrane</keyword>
<gene>
    <name evidence="14" type="ORF">C4H11_06230</name>
</gene>
<dbReference type="InterPro" id="IPR003961">
    <property type="entry name" value="FN3_dom"/>
</dbReference>
<dbReference type="InterPro" id="IPR001789">
    <property type="entry name" value="Sig_transdc_resp-reg_receiver"/>
</dbReference>
<keyword evidence="4" id="KW-0805">Transcription regulation</keyword>
<keyword evidence="9" id="KW-0812">Transmembrane</keyword>
<feature type="region of interest" description="Disordered" evidence="8">
    <location>
        <begin position="1075"/>
        <end position="1106"/>
    </location>
</feature>